<evidence type="ECO:0000313" key="4">
    <source>
        <dbReference type="Proteomes" id="UP000198914"/>
    </source>
</evidence>
<keyword evidence="4" id="KW-1185">Reference proteome</keyword>
<gene>
    <name evidence="3" type="ORF">SAMN05444004_109123</name>
</gene>
<dbReference type="Proteomes" id="UP000198914">
    <property type="component" value="Unassembled WGS sequence"/>
</dbReference>
<feature type="domain" description="Tyr recombinase" evidence="2">
    <location>
        <begin position="1"/>
        <end position="101"/>
    </location>
</feature>
<dbReference type="PROSITE" id="PS51898">
    <property type="entry name" value="TYR_RECOMBINASE"/>
    <property type="match status" value="1"/>
</dbReference>
<dbReference type="GO" id="GO:0015074">
    <property type="term" value="P:DNA integration"/>
    <property type="evidence" value="ECO:0007669"/>
    <property type="project" value="InterPro"/>
</dbReference>
<reference evidence="4" key="1">
    <citation type="submission" date="2016-10" db="EMBL/GenBank/DDBJ databases">
        <authorList>
            <person name="Varghese N."/>
            <person name="Submissions S."/>
        </authorList>
    </citation>
    <scope>NUCLEOTIDE SEQUENCE [LARGE SCALE GENOMIC DNA]</scope>
    <source>
        <strain evidence="4">DSM 100420</strain>
    </source>
</reference>
<dbReference type="EMBL" id="FNPX01000009">
    <property type="protein sequence ID" value="SDZ28890.1"/>
    <property type="molecule type" value="Genomic_DNA"/>
</dbReference>
<dbReference type="GO" id="GO:0003677">
    <property type="term" value="F:DNA binding"/>
    <property type="evidence" value="ECO:0007669"/>
    <property type="project" value="InterPro"/>
</dbReference>
<accession>A0A1H3RTG6</accession>
<dbReference type="STRING" id="1244108.SAMN05444004_109123"/>
<name>A0A1H3RTG6_9RHOB</name>
<evidence type="ECO:0000313" key="3">
    <source>
        <dbReference type="EMBL" id="SDZ28890.1"/>
    </source>
</evidence>
<dbReference type="AlphaFoldDB" id="A0A1H3RTG6"/>
<organism evidence="3 4">
    <name type="scientific">Jannaschia faecimaris</name>
    <dbReference type="NCBI Taxonomy" id="1244108"/>
    <lineage>
        <taxon>Bacteria</taxon>
        <taxon>Pseudomonadati</taxon>
        <taxon>Pseudomonadota</taxon>
        <taxon>Alphaproteobacteria</taxon>
        <taxon>Rhodobacterales</taxon>
        <taxon>Roseobacteraceae</taxon>
        <taxon>Jannaschia</taxon>
    </lineage>
</organism>
<evidence type="ECO:0000256" key="1">
    <source>
        <dbReference type="ARBA" id="ARBA00023172"/>
    </source>
</evidence>
<sequence>MNRMARAALEAAYQARLSDYVIEFGGKPVGSIRTGFNAAVRRAGIGRAVGVHDLRHTAAVKMLSMGIPMEQVSQFLAHSNVQTTRRVYARFAPEHLADAAAVLEFTDTPRAVRKVR</sequence>
<dbReference type="GO" id="GO:0006310">
    <property type="term" value="P:DNA recombination"/>
    <property type="evidence" value="ECO:0007669"/>
    <property type="project" value="UniProtKB-KW"/>
</dbReference>
<keyword evidence="1" id="KW-0233">DNA recombination</keyword>
<proteinExistence type="predicted"/>
<dbReference type="Pfam" id="PF00589">
    <property type="entry name" value="Phage_integrase"/>
    <property type="match status" value="1"/>
</dbReference>
<dbReference type="Gene3D" id="1.10.443.10">
    <property type="entry name" value="Intergrase catalytic core"/>
    <property type="match status" value="1"/>
</dbReference>
<protein>
    <submittedName>
        <fullName evidence="3">Phage integrase family protein</fullName>
    </submittedName>
</protein>
<evidence type="ECO:0000259" key="2">
    <source>
        <dbReference type="PROSITE" id="PS51898"/>
    </source>
</evidence>
<dbReference type="InterPro" id="IPR002104">
    <property type="entry name" value="Integrase_catalytic"/>
</dbReference>
<dbReference type="InterPro" id="IPR011010">
    <property type="entry name" value="DNA_brk_join_enz"/>
</dbReference>
<dbReference type="InterPro" id="IPR013762">
    <property type="entry name" value="Integrase-like_cat_sf"/>
</dbReference>
<dbReference type="SUPFAM" id="SSF56349">
    <property type="entry name" value="DNA breaking-rejoining enzymes"/>
    <property type="match status" value="1"/>
</dbReference>